<evidence type="ECO:0000313" key="2">
    <source>
        <dbReference type="EMBL" id="KAK4314761.1"/>
    </source>
</evidence>
<dbReference type="EMBL" id="JAWZYT010001187">
    <property type="protein sequence ID" value="KAK4314761.1"/>
    <property type="molecule type" value="Genomic_DNA"/>
</dbReference>
<feature type="region of interest" description="Disordered" evidence="1">
    <location>
        <begin position="121"/>
        <end position="172"/>
    </location>
</feature>
<gene>
    <name evidence="2" type="ORF">Pmani_013962</name>
</gene>
<dbReference type="AlphaFoldDB" id="A0AAE1PTZ8"/>
<evidence type="ECO:0000256" key="1">
    <source>
        <dbReference type="SAM" id="MobiDB-lite"/>
    </source>
</evidence>
<feature type="region of interest" description="Disordered" evidence="1">
    <location>
        <begin position="547"/>
        <end position="622"/>
    </location>
</feature>
<feature type="region of interest" description="Disordered" evidence="1">
    <location>
        <begin position="959"/>
        <end position="978"/>
    </location>
</feature>
<feature type="compositionally biased region" description="Pro residues" evidence="1">
    <location>
        <begin position="723"/>
        <end position="737"/>
    </location>
</feature>
<feature type="compositionally biased region" description="Basic and acidic residues" evidence="1">
    <location>
        <begin position="123"/>
        <end position="132"/>
    </location>
</feature>
<reference evidence="2" key="1">
    <citation type="submission" date="2023-11" db="EMBL/GenBank/DDBJ databases">
        <title>Genome assemblies of two species of porcelain crab, Petrolisthes cinctipes and Petrolisthes manimaculis (Anomura: Porcellanidae).</title>
        <authorList>
            <person name="Angst P."/>
        </authorList>
    </citation>
    <scope>NUCLEOTIDE SEQUENCE</scope>
    <source>
        <strain evidence="2">PB745_02</strain>
        <tissue evidence="2">Gill</tissue>
    </source>
</reference>
<sequence>MLDQISKALARHVTEPLGSELKQQALFTLLGPEFTTQHFPYHTYNPKKLDPVSQRQKEKYLKEAREFLDKCLDKAIKDCGYSEDPSQHEGQDELGEYVREIRASFNEGLKRHTAVVMFEEEADKSKSREMRRQQQSQASGEDMDGGDQTQSNDYDHYDDDDDDGNVTGDTTPADVAGNAVLAFLAHDPDKRESFAHSLRGKQLALSNSLRSSFWWEHMVSKEARKLRPKPGEDVSKLIRAKFDSTLAKEIKSQKLSRAIRSNEWKTIDNAVIEAYDNTTTFRSLDSDAHLIQTARALNIVNVHSKTFSPTSIFLLLPYQQVLRQRPGEDDGQTSFPTEALVMRLAVQMELFRRHYQLDSGDVFTLADQVVEWLQGDDPNYFDHLNTCLNTQISRINIKDFPPEVLLKDRKASVKLHKELVQRGTKDMQSNHETIFTSPTIFVRKWLAQVSGLRCYSLFVTGVQVFVGVVSVSASMWAWDQLFLDGWSQNTLRRLAFAVLVLIKPWVMRAKMYSGARKMLLEEPGKLYLSDLRRALAHLEEGGDYNAFPPNKNYISPNSVPNRKEFSQTQREHKEGEGGKKAARDDGRDRTKGDQRPTPSNSQPRSIVAPHLIDTPSTPTLCRPYPSPHSPLFPTLHKQNVVHGWMVSVVMIAVVVTLDIHHCYNPEGTKGGSYVRTDNLFRIDLDLDSDDDDDDDDEPLPIPEPPPDTESEPEPSENGTPSPRLSPTPPPPPSPPPEHQAWLPYNSSTTEPDLPTPTRSTEPFDFYIDAVRFLPDYVSHCKVTARVANMYASKDQRLPDIVTFPILDSSARCPSFRCKLLLNEERVILNTNMVIVVRVYGYQKHYRRVAVVGTCLVKVFDESHSPPTLCVGGVQRRIRHGLPNPPRGLEYMVASDMDDNDPIPSLSICYRLLPASKDQVPAPAYETRYYRSEECRPNQTERRLFRHYICQPEYKTTTVADSTREAQREAGERESTDEKDLERYMNETLDWRTVQKKSGQRVTHLDYCRFVRYDSKIGINVGVLSLLCLPRQMEGYLCHVYCRLMFCKGRDLKPFSTKYPDFLSYQRSPQWLDDPKVYGFEPRYRPGDGKRPGTISGRKVVPLGWTFTHLFDKGSAISGIHWVPLLEGRPDTSLLTSISTTNTPAHVLADNNNSRLRPLELASMEVRVLDGHLDSVDVKEHRVEDMVKATGRADQYARTQLEVFTKTLDDFYLGDMSDAEKQKGIWRTDKERDFFESQTSKTFFRALVSEE</sequence>
<protein>
    <submittedName>
        <fullName evidence="2">Uncharacterized protein</fullName>
    </submittedName>
</protein>
<feature type="compositionally biased region" description="Basic and acidic residues" evidence="1">
    <location>
        <begin position="961"/>
        <end position="978"/>
    </location>
</feature>
<name>A0AAE1PTZ8_9EUCA</name>
<dbReference type="Proteomes" id="UP001292094">
    <property type="component" value="Unassembled WGS sequence"/>
</dbReference>
<feature type="compositionally biased region" description="Polar residues" evidence="1">
    <location>
        <begin position="744"/>
        <end position="759"/>
    </location>
</feature>
<evidence type="ECO:0000313" key="3">
    <source>
        <dbReference type="Proteomes" id="UP001292094"/>
    </source>
</evidence>
<feature type="region of interest" description="Disordered" evidence="1">
    <location>
        <begin position="684"/>
        <end position="759"/>
    </location>
</feature>
<accession>A0AAE1PTZ8</accession>
<proteinExistence type="predicted"/>
<feature type="compositionally biased region" description="Basic and acidic residues" evidence="1">
    <location>
        <begin position="561"/>
        <end position="594"/>
    </location>
</feature>
<keyword evidence="3" id="KW-1185">Reference proteome</keyword>
<organism evidence="2 3">
    <name type="scientific">Petrolisthes manimaculis</name>
    <dbReference type="NCBI Taxonomy" id="1843537"/>
    <lineage>
        <taxon>Eukaryota</taxon>
        <taxon>Metazoa</taxon>
        <taxon>Ecdysozoa</taxon>
        <taxon>Arthropoda</taxon>
        <taxon>Crustacea</taxon>
        <taxon>Multicrustacea</taxon>
        <taxon>Malacostraca</taxon>
        <taxon>Eumalacostraca</taxon>
        <taxon>Eucarida</taxon>
        <taxon>Decapoda</taxon>
        <taxon>Pleocyemata</taxon>
        <taxon>Anomura</taxon>
        <taxon>Galatheoidea</taxon>
        <taxon>Porcellanidae</taxon>
        <taxon>Petrolisthes</taxon>
    </lineage>
</organism>
<feature type="compositionally biased region" description="Acidic residues" evidence="1">
    <location>
        <begin position="685"/>
        <end position="698"/>
    </location>
</feature>
<comment type="caution">
    <text evidence="2">The sequence shown here is derived from an EMBL/GenBank/DDBJ whole genome shotgun (WGS) entry which is preliminary data.</text>
</comment>